<dbReference type="GeneID" id="20344115"/>
<dbReference type="EnsemblFungi" id="EJT78557">
    <property type="protein sequence ID" value="EJT78557"/>
    <property type="gene ID" value="GGTG_03657"/>
</dbReference>
<feature type="domain" description="C2H2-type" evidence="6">
    <location>
        <begin position="241"/>
        <end position="264"/>
    </location>
</feature>
<dbReference type="InterPro" id="IPR045863">
    <property type="entry name" value="CorA_TM1_TM2"/>
</dbReference>
<reference evidence="7" key="2">
    <citation type="submission" date="2010-07" db="EMBL/GenBank/DDBJ databases">
        <authorList>
            <consortium name="The Broad Institute Genome Sequencing Platform"/>
            <consortium name="Broad Institute Genome Sequencing Center for Infectious Disease"/>
            <person name="Ma L.-J."/>
            <person name="Dead R."/>
            <person name="Young S."/>
            <person name="Zeng Q."/>
            <person name="Koehrsen M."/>
            <person name="Alvarado L."/>
            <person name="Berlin A."/>
            <person name="Chapman S.B."/>
            <person name="Chen Z."/>
            <person name="Freedman E."/>
            <person name="Gellesch M."/>
            <person name="Goldberg J."/>
            <person name="Griggs A."/>
            <person name="Gujja S."/>
            <person name="Heilman E.R."/>
            <person name="Heiman D."/>
            <person name="Hepburn T."/>
            <person name="Howarth C."/>
            <person name="Jen D."/>
            <person name="Larson L."/>
            <person name="Mehta T."/>
            <person name="Neiman D."/>
            <person name="Pearson M."/>
            <person name="Roberts A."/>
            <person name="Saif S."/>
            <person name="Shea T."/>
            <person name="Shenoy N."/>
            <person name="Sisk P."/>
            <person name="Stolte C."/>
            <person name="Sykes S."/>
            <person name="Walk T."/>
            <person name="White J."/>
            <person name="Yandava C."/>
            <person name="Haas B."/>
            <person name="Nusbaum C."/>
            <person name="Birren B."/>
        </authorList>
    </citation>
    <scope>NUCLEOTIDE SEQUENCE</scope>
    <source>
        <strain evidence="7">R3-111a-1</strain>
    </source>
</reference>
<accession>J3NQV1</accession>
<evidence type="ECO:0000256" key="1">
    <source>
        <dbReference type="ARBA" id="ARBA00004141"/>
    </source>
</evidence>
<evidence type="ECO:0000256" key="4">
    <source>
        <dbReference type="ARBA" id="ARBA00023136"/>
    </source>
</evidence>
<dbReference type="HOGENOM" id="CLU_038493_1_1_1"/>
<evidence type="ECO:0000256" key="2">
    <source>
        <dbReference type="ARBA" id="ARBA00022692"/>
    </source>
</evidence>
<dbReference type="EMBL" id="GL385396">
    <property type="protein sequence ID" value="EJT78557.1"/>
    <property type="molecule type" value="Genomic_DNA"/>
</dbReference>
<dbReference type="RefSeq" id="XP_009219702.1">
    <property type="nucleotide sequence ID" value="XM_009221438.1"/>
</dbReference>
<reference evidence="8" key="4">
    <citation type="journal article" date="2015" name="G3 (Bethesda)">
        <title>Genome sequences of three phytopathogenic species of the Magnaporthaceae family of fungi.</title>
        <authorList>
            <person name="Okagaki L.H."/>
            <person name="Nunes C.C."/>
            <person name="Sailsbery J."/>
            <person name="Clay B."/>
            <person name="Brown D."/>
            <person name="John T."/>
            <person name="Oh Y."/>
            <person name="Young N."/>
            <person name="Fitzgerald M."/>
            <person name="Haas B.J."/>
            <person name="Zeng Q."/>
            <person name="Young S."/>
            <person name="Adiconis X."/>
            <person name="Fan L."/>
            <person name="Levin J.Z."/>
            <person name="Mitchell T.K."/>
            <person name="Okubara P.A."/>
            <person name="Farman M.L."/>
            <person name="Kohn L.M."/>
            <person name="Birren B."/>
            <person name="Ma L.-J."/>
            <person name="Dean R.A."/>
        </authorList>
    </citation>
    <scope>NUCLEOTIDE SEQUENCE</scope>
    <source>
        <strain evidence="8">R3-111a-1</strain>
    </source>
</reference>
<dbReference type="AlphaFoldDB" id="J3NQV1"/>
<keyword evidence="2 5" id="KW-0812">Transmembrane</keyword>
<evidence type="ECO:0000259" key="6">
    <source>
        <dbReference type="PROSITE" id="PS00028"/>
    </source>
</evidence>
<dbReference type="InterPro" id="IPR013087">
    <property type="entry name" value="Znf_C2H2_type"/>
</dbReference>
<name>J3NQV1_GAET3</name>
<evidence type="ECO:0000256" key="3">
    <source>
        <dbReference type="ARBA" id="ARBA00022989"/>
    </source>
</evidence>
<evidence type="ECO:0000313" key="9">
    <source>
        <dbReference type="Proteomes" id="UP000006039"/>
    </source>
</evidence>
<dbReference type="OrthoDB" id="3561681at2759"/>
<feature type="transmembrane region" description="Helical" evidence="5">
    <location>
        <begin position="449"/>
        <end position="471"/>
    </location>
</feature>
<protein>
    <recommendedName>
        <fullName evidence="6">C2H2-type domain-containing protein</fullName>
    </recommendedName>
</protein>
<dbReference type="Gene3D" id="1.20.58.340">
    <property type="entry name" value="Magnesium transport protein CorA, transmembrane region"/>
    <property type="match status" value="1"/>
</dbReference>
<organism evidence="7">
    <name type="scientific">Gaeumannomyces tritici (strain R3-111a-1)</name>
    <name type="common">Wheat and barley take-all root rot fungus</name>
    <name type="synonym">Gaeumannomyces graminis var. tritici</name>
    <dbReference type="NCBI Taxonomy" id="644352"/>
    <lineage>
        <taxon>Eukaryota</taxon>
        <taxon>Fungi</taxon>
        <taxon>Dikarya</taxon>
        <taxon>Ascomycota</taxon>
        <taxon>Pezizomycotina</taxon>
        <taxon>Sordariomycetes</taxon>
        <taxon>Sordariomycetidae</taxon>
        <taxon>Magnaporthales</taxon>
        <taxon>Magnaporthaceae</taxon>
        <taxon>Gaeumannomyces</taxon>
    </lineage>
</organism>
<proteinExistence type="predicted"/>
<keyword evidence="3 5" id="KW-1133">Transmembrane helix</keyword>
<dbReference type="GO" id="GO:0016020">
    <property type="term" value="C:membrane"/>
    <property type="evidence" value="ECO:0007669"/>
    <property type="project" value="UniProtKB-SubCell"/>
</dbReference>
<sequence>MDWPRDNLGLSDDNLDAVFKYTPRDSAVVQILQGQKYKLQYSSLESDKEWEDWLSNDLPKLDGKDSGLVLILAKRPGEVPFPPVKKAPSNEWVKFIEGQRSAAKTGGAWGSNVKALTALEMPKPTAAAASEKEAAAAAAAATTLEMMATAGKTSRRGVRTLPFSKATFKRVAEGMHTHGSIARVVSRADVPVFSADRVLMGGGEAAWVYSCRSSHAWDFDLALSVTYFPGRGLTFVTVYGCYLSACDEILRRLDRMQSHEAVAHPLLLPGIFAELEHGRHMALVNATIAEVESRIFELNALQEESEQRRRRGAGAAAADADKKNMAKRNAWLDTTYLRNGLVSWNAQLAKMAQHALEIDPVVDASEARLQKSRETTPEAELDGGIGIGIGIEAKIRKRIQSIREEYDDWTRDCTMRVDGMAMATQWAQGEVNVEIAFDTKRDSQHMRSIALLTMVFLPGTFLASVFSMTFFDWKEGASVSEYIWIYFVIAILLTLIVIGVWWYWIVYRPSQIRSWIDDDEDEFVPLTSGPV</sequence>
<reference evidence="7" key="3">
    <citation type="submission" date="2010-09" db="EMBL/GenBank/DDBJ databases">
        <title>Annotation of Gaeumannomyces graminis var. tritici R3-111a-1.</title>
        <authorList>
            <consortium name="The Broad Institute Genome Sequencing Platform"/>
            <person name="Ma L.-J."/>
            <person name="Dead R."/>
            <person name="Young S.K."/>
            <person name="Zeng Q."/>
            <person name="Gargeya S."/>
            <person name="Fitzgerald M."/>
            <person name="Haas B."/>
            <person name="Abouelleil A."/>
            <person name="Alvarado L."/>
            <person name="Arachchi H.M."/>
            <person name="Berlin A."/>
            <person name="Brown A."/>
            <person name="Chapman S.B."/>
            <person name="Chen Z."/>
            <person name="Dunbar C."/>
            <person name="Freedman E."/>
            <person name="Gearin G."/>
            <person name="Gellesch M."/>
            <person name="Goldberg J."/>
            <person name="Griggs A."/>
            <person name="Gujja S."/>
            <person name="Heiman D."/>
            <person name="Howarth C."/>
            <person name="Larson L."/>
            <person name="Lui A."/>
            <person name="MacDonald P.J.P."/>
            <person name="Mehta T."/>
            <person name="Montmayeur A."/>
            <person name="Murphy C."/>
            <person name="Neiman D."/>
            <person name="Pearson M."/>
            <person name="Priest M."/>
            <person name="Roberts A."/>
            <person name="Saif S."/>
            <person name="Shea T."/>
            <person name="Shenoy N."/>
            <person name="Sisk P."/>
            <person name="Stolte C."/>
            <person name="Sykes S."/>
            <person name="Yandava C."/>
            <person name="Wortman J."/>
            <person name="Nusbaum C."/>
            <person name="Birren B."/>
        </authorList>
    </citation>
    <scope>NUCLEOTIDE SEQUENCE</scope>
    <source>
        <strain evidence="7">R3-111a-1</strain>
    </source>
</reference>
<dbReference type="eggNOG" id="ENOG502SJ0B">
    <property type="taxonomic scope" value="Eukaryota"/>
</dbReference>
<evidence type="ECO:0000313" key="7">
    <source>
        <dbReference type="EMBL" id="EJT78557.1"/>
    </source>
</evidence>
<feature type="transmembrane region" description="Helical" evidence="5">
    <location>
        <begin position="483"/>
        <end position="504"/>
    </location>
</feature>
<dbReference type="Proteomes" id="UP000006039">
    <property type="component" value="Unassembled WGS sequence"/>
</dbReference>
<evidence type="ECO:0000256" key="5">
    <source>
        <dbReference type="SAM" id="Phobius"/>
    </source>
</evidence>
<gene>
    <name evidence="8" type="primary">20344115</name>
    <name evidence="7" type="ORF">GGTG_03657</name>
</gene>
<dbReference type="STRING" id="644352.J3NQV1"/>
<keyword evidence="9" id="KW-1185">Reference proteome</keyword>
<dbReference type="VEuPathDB" id="FungiDB:GGTG_03657"/>
<dbReference type="SUPFAM" id="SSF144083">
    <property type="entry name" value="Magnesium transport protein CorA, transmembrane region"/>
    <property type="match status" value="1"/>
</dbReference>
<keyword evidence="4 5" id="KW-0472">Membrane</keyword>
<dbReference type="PROSITE" id="PS00028">
    <property type="entry name" value="ZINC_FINGER_C2H2_1"/>
    <property type="match status" value="1"/>
</dbReference>
<reference evidence="8" key="5">
    <citation type="submission" date="2018-04" db="UniProtKB">
        <authorList>
            <consortium name="EnsemblFungi"/>
        </authorList>
    </citation>
    <scope>IDENTIFICATION</scope>
    <source>
        <strain evidence="8">R3-111a-1</strain>
    </source>
</reference>
<comment type="subcellular location">
    <subcellularLocation>
        <location evidence="1">Membrane</location>
        <topology evidence="1">Multi-pass membrane protein</topology>
    </subcellularLocation>
</comment>
<evidence type="ECO:0000313" key="8">
    <source>
        <dbReference type="EnsemblFungi" id="EJT78557"/>
    </source>
</evidence>
<reference evidence="9" key="1">
    <citation type="submission" date="2010-07" db="EMBL/GenBank/DDBJ databases">
        <title>The genome sequence of Gaeumannomyces graminis var. tritici strain R3-111a-1.</title>
        <authorList>
            <consortium name="The Broad Institute Genome Sequencing Platform"/>
            <person name="Ma L.-J."/>
            <person name="Dead R."/>
            <person name="Young S."/>
            <person name="Zeng Q."/>
            <person name="Koehrsen M."/>
            <person name="Alvarado L."/>
            <person name="Berlin A."/>
            <person name="Chapman S.B."/>
            <person name="Chen Z."/>
            <person name="Freedman E."/>
            <person name="Gellesch M."/>
            <person name="Goldberg J."/>
            <person name="Griggs A."/>
            <person name="Gujja S."/>
            <person name="Heilman E.R."/>
            <person name="Heiman D."/>
            <person name="Hepburn T."/>
            <person name="Howarth C."/>
            <person name="Jen D."/>
            <person name="Larson L."/>
            <person name="Mehta T."/>
            <person name="Neiman D."/>
            <person name="Pearson M."/>
            <person name="Roberts A."/>
            <person name="Saif S."/>
            <person name="Shea T."/>
            <person name="Shenoy N."/>
            <person name="Sisk P."/>
            <person name="Stolte C."/>
            <person name="Sykes S."/>
            <person name="Walk T."/>
            <person name="White J."/>
            <person name="Yandava C."/>
            <person name="Haas B."/>
            <person name="Nusbaum C."/>
            <person name="Birren B."/>
        </authorList>
    </citation>
    <scope>NUCLEOTIDE SEQUENCE [LARGE SCALE GENOMIC DNA]</scope>
    <source>
        <strain evidence="9">R3-111a-1</strain>
    </source>
</reference>